<protein>
    <submittedName>
        <fullName evidence="1">Uncharacterized protein</fullName>
    </submittedName>
</protein>
<reference evidence="2" key="1">
    <citation type="journal article" date="2022" name="Mol. Ecol. Resour.">
        <title>The genomes of chicory, endive, great burdock and yacon provide insights into Asteraceae palaeo-polyploidization history and plant inulin production.</title>
        <authorList>
            <person name="Fan W."/>
            <person name="Wang S."/>
            <person name="Wang H."/>
            <person name="Wang A."/>
            <person name="Jiang F."/>
            <person name="Liu H."/>
            <person name="Zhao H."/>
            <person name="Xu D."/>
            <person name="Zhang Y."/>
        </authorList>
    </citation>
    <scope>NUCLEOTIDE SEQUENCE [LARGE SCALE GENOMIC DNA]</scope>
    <source>
        <strain evidence="2">cv. Yunnan</strain>
    </source>
</reference>
<evidence type="ECO:0000313" key="1">
    <source>
        <dbReference type="EMBL" id="KAI3755396.1"/>
    </source>
</evidence>
<gene>
    <name evidence="1" type="ORF">L1987_55193</name>
</gene>
<dbReference type="EMBL" id="CM042035">
    <property type="protein sequence ID" value="KAI3755396.1"/>
    <property type="molecule type" value="Genomic_DNA"/>
</dbReference>
<name>A0ACB9EAB3_9ASTR</name>
<accession>A0ACB9EAB3</accession>
<keyword evidence="2" id="KW-1185">Reference proteome</keyword>
<reference evidence="1 2" key="2">
    <citation type="journal article" date="2022" name="Mol. Ecol. Resour.">
        <title>The genomes of chicory, endive, great burdock and yacon provide insights into Asteraceae paleo-polyploidization history and plant inulin production.</title>
        <authorList>
            <person name="Fan W."/>
            <person name="Wang S."/>
            <person name="Wang H."/>
            <person name="Wang A."/>
            <person name="Jiang F."/>
            <person name="Liu H."/>
            <person name="Zhao H."/>
            <person name="Xu D."/>
            <person name="Zhang Y."/>
        </authorList>
    </citation>
    <scope>NUCLEOTIDE SEQUENCE [LARGE SCALE GENOMIC DNA]</scope>
    <source>
        <strain evidence="2">cv. Yunnan</strain>
        <tissue evidence="1">Leaves</tissue>
    </source>
</reference>
<organism evidence="1 2">
    <name type="scientific">Smallanthus sonchifolius</name>
    <dbReference type="NCBI Taxonomy" id="185202"/>
    <lineage>
        <taxon>Eukaryota</taxon>
        <taxon>Viridiplantae</taxon>
        <taxon>Streptophyta</taxon>
        <taxon>Embryophyta</taxon>
        <taxon>Tracheophyta</taxon>
        <taxon>Spermatophyta</taxon>
        <taxon>Magnoliopsida</taxon>
        <taxon>eudicotyledons</taxon>
        <taxon>Gunneridae</taxon>
        <taxon>Pentapetalae</taxon>
        <taxon>asterids</taxon>
        <taxon>campanulids</taxon>
        <taxon>Asterales</taxon>
        <taxon>Asteraceae</taxon>
        <taxon>Asteroideae</taxon>
        <taxon>Heliantheae alliance</taxon>
        <taxon>Millerieae</taxon>
        <taxon>Smallanthus</taxon>
    </lineage>
</organism>
<comment type="caution">
    <text evidence="1">The sequence shown here is derived from an EMBL/GenBank/DDBJ whole genome shotgun (WGS) entry which is preliminary data.</text>
</comment>
<sequence length="225" mass="25585">MSTMNNSVIRTEGAIGLPFNDQSNTSIYPFAAVEFDSFGTNDWDPRYPNSTFTIGDHVALINYYSDSKTLTVSFTDFINNSPVWVSGLDYTIELRDVVLEWASGVSASTEELSAENSVRSWMRKTYEFKVDQISSLPQTTKAMKENKKTLVLLMVGLIAAMSILVTVLAILTYLLWWRKKNNDDKVEMNNEFEMEAAMPRRFSYLELAHSTAEFAEVLVEFTKVF</sequence>
<proteinExistence type="predicted"/>
<evidence type="ECO:0000313" key="2">
    <source>
        <dbReference type="Proteomes" id="UP001056120"/>
    </source>
</evidence>
<dbReference type="Proteomes" id="UP001056120">
    <property type="component" value="Linkage Group LG18"/>
</dbReference>